<accession>A0A9X2HKW6</accession>
<name>A0A9X2HKW6_9SPHN</name>
<reference evidence="5" key="1">
    <citation type="submission" date="2022-05" db="EMBL/GenBank/DDBJ databases">
        <title>Sphingomonas sp. strain MG17 Genome sequencing and assembly.</title>
        <authorList>
            <person name="Kim I."/>
        </authorList>
    </citation>
    <scope>NUCLEOTIDE SEQUENCE</scope>
    <source>
        <strain evidence="5">MG17</strain>
    </source>
</reference>
<feature type="domain" description="AMP-dependent synthetase/ligase" evidence="3">
    <location>
        <begin position="38"/>
        <end position="386"/>
    </location>
</feature>
<keyword evidence="6" id="KW-1185">Reference proteome</keyword>
<dbReference type="SUPFAM" id="SSF56801">
    <property type="entry name" value="Acetyl-CoA synthetase-like"/>
    <property type="match status" value="1"/>
</dbReference>
<dbReference type="Gene3D" id="3.40.50.12780">
    <property type="entry name" value="N-terminal domain of ligase-like"/>
    <property type="match status" value="1"/>
</dbReference>
<evidence type="ECO:0000313" key="6">
    <source>
        <dbReference type="Proteomes" id="UP001139451"/>
    </source>
</evidence>
<dbReference type="Gene3D" id="3.30.300.30">
    <property type="match status" value="1"/>
</dbReference>
<evidence type="ECO:0000259" key="3">
    <source>
        <dbReference type="Pfam" id="PF00501"/>
    </source>
</evidence>
<comment type="similarity">
    <text evidence="1">Belongs to the ATP-dependent AMP-binding enzyme family.</text>
</comment>
<feature type="domain" description="AMP-binding enzyme C-terminal" evidence="4">
    <location>
        <begin position="452"/>
        <end position="524"/>
    </location>
</feature>
<sequence>MQEDTVAAFERFGLKPPASRPAIPHGAQTIAVLLDEPLRKHRGGEALIDRHSRYSYAELDDAINAGCQALVELGVCRGDRIAASSINSADLVIAFLAAQRLGAVWVGMNRVLAPREKLYLLQDSEAALLLIDQESLGLLAPVLDEAGLNLRVATLNGQPGPDGWRELVSNAAGARRPRIAIDPFAPALISYTSGTTGRPKGAVHSQHNIALLAAAWIARGDWDVGLRRGCAQALTINNMMIRAAVQALAGGGTMICMDRTDAEGVADWIENERIEVLFAVPTMLHDLLMSPKVSDRKFPSLVRPLSGAAKLPENVRVAFRERFGTEVQFAYGLTEAPTAVTQTDPTEPFVPGSSGRAFPHLEIAILDGHREAVAAGEEGEVAIRARQSGPWAGVYTPMLGYWRRPDATAEVLRDGWLLTGDVGRLDDEGRLFIVDRRNDVIIRGGANIYPAEVERAIEEFAGVTAVAVLGLPDERLGQIVAAVIQLADERIDLEQLDAWLRTQLAAYKLPKFFYRVDAMPRNAMNKIVKPQLAERIADGNLTIAFEARARHRSASPAP</sequence>
<dbReference type="AlphaFoldDB" id="A0A9X2HKW6"/>
<comment type="caution">
    <text evidence="5">The sequence shown here is derived from an EMBL/GenBank/DDBJ whole genome shotgun (WGS) entry which is preliminary data.</text>
</comment>
<keyword evidence="2" id="KW-0436">Ligase</keyword>
<evidence type="ECO:0000256" key="1">
    <source>
        <dbReference type="ARBA" id="ARBA00006432"/>
    </source>
</evidence>
<organism evidence="5 6">
    <name type="scientific">Sphingomonas tagetis</name>
    <dbReference type="NCBI Taxonomy" id="2949092"/>
    <lineage>
        <taxon>Bacteria</taxon>
        <taxon>Pseudomonadati</taxon>
        <taxon>Pseudomonadota</taxon>
        <taxon>Alphaproteobacteria</taxon>
        <taxon>Sphingomonadales</taxon>
        <taxon>Sphingomonadaceae</taxon>
        <taxon>Sphingomonas</taxon>
    </lineage>
</organism>
<dbReference type="PANTHER" id="PTHR43201:SF5">
    <property type="entry name" value="MEDIUM-CHAIN ACYL-COA LIGASE ACSF2, MITOCHONDRIAL"/>
    <property type="match status" value="1"/>
</dbReference>
<dbReference type="InterPro" id="IPR042099">
    <property type="entry name" value="ANL_N_sf"/>
</dbReference>
<dbReference type="PROSITE" id="PS00455">
    <property type="entry name" value="AMP_BINDING"/>
    <property type="match status" value="1"/>
</dbReference>
<gene>
    <name evidence="5" type="ORF">M9978_20420</name>
</gene>
<dbReference type="PANTHER" id="PTHR43201">
    <property type="entry name" value="ACYL-COA SYNTHETASE"/>
    <property type="match status" value="1"/>
</dbReference>
<dbReference type="RefSeq" id="WP_254296522.1">
    <property type="nucleotide sequence ID" value="NZ_JAMLDX010000023.1"/>
</dbReference>
<dbReference type="Pfam" id="PF13193">
    <property type="entry name" value="AMP-binding_C"/>
    <property type="match status" value="1"/>
</dbReference>
<evidence type="ECO:0000313" key="5">
    <source>
        <dbReference type="EMBL" id="MCP3732788.1"/>
    </source>
</evidence>
<dbReference type="InterPro" id="IPR000873">
    <property type="entry name" value="AMP-dep_synth/lig_dom"/>
</dbReference>
<proteinExistence type="inferred from homology"/>
<dbReference type="GO" id="GO:0031956">
    <property type="term" value="F:medium-chain fatty acid-CoA ligase activity"/>
    <property type="evidence" value="ECO:0007669"/>
    <property type="project" value="TreeGrafter"/>
</dbReference>
<dbReference type="Proteomes" id="UP001139451">
    <property type="component" value="Unassembled WGS sequence"/>
</dbReference>
<dbReference type="EMBL" id="JAMLDX010000023">
    <property type="protein sequence ID" value="MCP3732788.1"/>
    <property type="molecule type" value="Genomic_DNA"/>
</dbReference>
<protein>
    <submittedName>
        <fullName evidence="5">AMP-binding protein</fullName>
    </submittedName>
</protein>
<dbReference type="GO" id="GO:0006631">
    <property type="term" value="P:fatty acid metabolic process"/>
    <property type="evidence" value="ECO:0007669"/>
    <property type="project" value="TreeGrafter"/>
</dbReference>
<evidence type="ECO:0000259" key="4">
    <source>
        <dbReference type="Pfam" id="PF13193"/>
    </source>
</evidence>
<evidence type="ECO:0000256" key="2">
    <source>
        <dbReference type="ARBA" id="ARBA00022598"/>
    </source>
</evidence>
<dbReference type="InterPro" id="IPR020845">
    <property type="entry name" value="AMP-binding_CS"/>
</dbReference>
<dbReference type="InterPro" id="IPR045851">
    <property type="entry name" value="AMP-bd_C_sf"/>
</dbReference>
<dbReference type="InterPro" id="IPR025110">
    <property type="entry name" value="AMP-bd_C"/>
</dbReference>
<dbReference type="Pfam" id="PF00501">
    <property type="entry name" value="AMP-binding"/>
    <property type="match status" value="1"/>
</dbReference>